<dbReference type="EMBL" id="CP157584">
    <property type="protein sequence ID" value="XBO97938.1"/>
    <property type="molecule type" value="Genomic_DNA"/>
</dbReference>
<keyword evidence="1" id="KW-0238">DNA-binding</keyword>
<feature type="region of interest" description="Disordered" evidence="2">
    <location>
        <begin position="103"/>
        <end position="127"/>
    </location>
</feature>
<evidence type="ECO:0008006" key="4">
    <source>
        <dbReference type="Google" id="ProtNLM"/>
    </source>
</evidence>
<accession>A0AAU7L7S8</accession>
<reference evidence="3" key="1">
    <citation type="submission" date="2024-05" db="EMBL/GenBank/DDBJ databases">
        <title>Transcriptome analysis of the degradation process of organic nitrogen by two heterotrophic nitrifying and aerobic denitrifying bacteria, Achromobacter sp. HNDS-1 and Enterobacter sp. HNDS-6.</title>
        <authorList>
            <person name="Huang Y."/>
        </authorList>
    </citation>
    <scope>NUCLEOTIDE SEQUENCE</scope>
    <source>
        <strain evidence="3">HNDS-1</strain>
    </source>
</reference>
<sequence>MKPWSRRQPRRKPAPTLADALTCYLAEVSATKKGHVSEQSIARKSIARIWRATRLAIRPVDRIRSSDLTELRDEWLKDRAPATVVRRMAFLSHVYKVIRKDWGFDQPPASSAQQRIQPERRHGCPGR</sequence>
<name>A0AAU7L7S8_9BURK</name>
<evidence type="ECO:0000256" key="2">
    <source>
        <dbReference type="SAM" id="MobiDB-lite"/>
    </source>
</evidence>
<organism evidence="3">
    <name type="scientific">Achromobacter sp. HNDS-1</name>
    <dbReference type="NCBI Taxonomy" id="3151598"/>
    <lineage>
        <taxon>Bacteria</taxon>
        <taxon>Pseudomonadati</taxon>
        <taxon>Pseudomonadota</taxon>
        <taxon>Betaproteobacteria</taxon>
        <taxon>Burkholderiales</taxon>
        <taxon>Alcaligenaceae</taxon>
        <taxon>Achromobacter</taxon>
    </lineage>
</organism>
<dbReference type="InterPro" id="IPR010998">
    <property type="entry name" value="Integrase_recombinase_N"/>
</dbReference>
<evidence type="ECO:0000256" key="1">
    <source>
        <dbReference type="ARBA" id="ARBA00023125"/>
    </source>
</evidence>
<dbReference type="SUPFAM" id="SSF56349">
    <property type="entry name" value="DNA breaking-rejoining enzymes"/>
    <property type="match status" value="1"/>
</dbReference>
<dbReference type="Gene3D" id="1.10.150.130">
    <property type="match status" value="1"/>
</dbReference>
<proteinExistence type="predicted"/>
<dbReference type="GO" id="GO:0003677">
    <property type="term" value="F:DNA binding"/>
    <property type="evidence" value="ECO:0007669"/>
    <property type="project" value="UniProtKB-KW"/>
</dbReference>
<gene>
    <name evidence="3" type="ORF">ABFG95_24165</name>
</gene>
<dbReference type="AlphaFoldDB" id="A0AAU7L7S8"/>
<dbReference type="KEGG" id="achh:ABFG95_24165"/>
<dbReference type="InterPro" id="IPR011010">
    <property type="entry name" value="DNA_brk_join_enz"/>
</dbReference>
<feature type="compositionally biased region" description="Basic and acidic residues" evidence="2">
    <location>
        <begin position="117"/>
        <end position="127"/>
    </location>
</feature>
<evidence type="ECO:0000313" key="3">
    <source>
        <dbReference type="EMBL" id="XBO97938.1"/>
    </source>
</evidence>
<protein>
    <recommendedName>
        <fullName evidence="4">Integrase</fullName>
    </recommendedName>
</protein>
<dbReference type="RefSeq" id="WP_348994972.1">
    <property type="nucleotide sequence ID" value="NZ_CP157584.1"/>
</dbReference>